<feature type="compositionally biased region" description="Basic residues" evidence="5">
    <location>
        <begin position="891"/>
        <end position="902"/>
    </location>
</feature>
<dbReference type="InterPro" id="IPR029459">
    <property type="entry name" value="EFTU-type"/>
</dbReference>
<dbReference type="InterPro" id="IPR015760">
    <property type="entry name" value="TIF_IF2"/>
</dbReference>
<feature type="domain" description="Translation initiation factor IF- 2" evidence="7">
    <location>
        <begin position="1121"/>
        <end position="1225"/>
    </location>
</feature>
<dbReference type="Pfam" id="PF11987">
    <property type="entry name" value="IF-2"/>
    <property type="match status" value="1"/>
</dbReference>
<feature type="compositionally biased region" description="Acidic residues" evidence="5">
    <location>
        <begin position="702"/>
        <end position="736"/>
    </location>
</feature>
<dbReference type="GeneID" id="106818134"/>
<dbReference type="PANTHER" id="PTHR43381">
    <property type="entry name" value="TRANSLATION INITIATION FACTOR IF-2-RELATED"/>
    <property type="match status" value="1"/>
</dbReference>
<feature type="domain" description="Elongation factor Tu-type" evidence="8">
    <location>
        <begin position="1247"/>
        <end position="1284"/>
    </location>
</feature>
<feature type="compositionally biased region" description="Basic and acidic residues" evidence="5">
    <location>
        <begin position="909"/>
        <end position="918"/>
    </location>
</feature>
<dbReference type="InterPro" id="IPR009000">
    <property type="entry name" value="Transl_B-barrel_sf"/>
</dbReference>
<evidence type="ECO:0000313" key="10">
    <source>
        <dbReference type="RefSeq" id="XP_014678339.1"/>
    </source>
</evidence>
<keyword evidence="9" id="KW-1185">Reference proteome</keyword>
<feature type="compositionally biased region" description="Basic and acidic residues" evidence="5">
    <location>
        <begin position="737"/>
        <end position="762"/>
    </location>
</feature>
<keyword evidence="3" id="KW-0342">GTP-binding</keyword>
<keyword evidence="2" id="KW-0547">Nucleotide-binding</keyword>
<feature type="compositionally biased region" description="Basic and acidic residues" evidence="5">
    <location>
        <begin position="502"/>
        <end position="562"/>
    </location>
</feature>
<feature type="compositionally biased region" description="Basic residues" evidence="5">
    <location>
        <begin position="125"/>
        <end position="136"/>
    </location>
</feature>
<feature type="compositionally biased region" description="Basic residues" evidence="5">
    <location>
        <begin position="158"/>
        <end position="169"/>
    </location>
</feature>
<feature type="domain" description="Tr-type G" evidence="6">
    <location>
        <begin position="770"/>
        <end position="998"/>
    </location>
</feature>
<dbReference type="InterPro" id="IPR023115">
    <property type="entry name" value="TIF_IF2_dom3"/>
</dbReference>
<protein>
    <recommendedName>
        <fullName evidence="1">Eukaryotic translation initiation factor 5B</fullName>
    </recommendedName>
    <alternativeName>
        <fullName evidence="4">Translation initiation factor IF-2</fullName>
    </alternativeName>
</protein>
<dbReference type="InterPro" id="IPR036925">
    <property type="entry name" value="TIF_IF2_dom3_sf"/>
</dbReference>
<feature type="compositionally biased region" description="Basic and acidic residues" evidence="5">
    <location>
        <begin position="429"/>
        <end position="456"/>
    </location>
</feature>
<evidence type="ECO:0000256" key="2">
    <source>
        <dbReference type="ARBA" id="ARBA00022741"/>
    </source>
</evidence>
<feature type="compositionally biased region" description="Basic and acidic residues" evidence="5">
    <location>
        <begin position="479"/>
        <end position="490"/>
    </location>
</feature>
<dbReference type="InterPro" id="IPR000795">
    <property type="entry name" value="T_Tr_GTP-bd_dom"/>
</dbReference>
<feature type="compositionally biased region" description="Acidic residues" evidence="5">
    <location>
        <begin position="360"/>
        <end position="388"/>
    </location>
</feature>
<dbReference type="Gene3D" id="3.40.50.300">
    <property type="entry name" value="P-loop containing nucleotide triphosphate hydrolases"/>
    <property type="match status" value="1"/>
</dbReference>
<dbReference type="Gene3D" id="3.40.50.10050">
    <property type="entry name" value="Translation initiation factor IF- 2, domain 3"/>
    <property type="match status" value="1"/>
</dbReference>
<feature type="compositionally biased region" description="Acidic residues" evidence="5">
    <location>
        <begin position="457"/>
        <end position="466"/>
    </location>
</feature>
<feature type="compositionally biased region" description="Basic and acidic residues" evidence="5">
    <location>
        <begin position="669"/>
        <end position="685"/>
    </location>
</feature>
<evidence type="ECO:0000259" key="8">
    <source>
        <dbReference type="Pfam" id="PF14578"/>
    </source>
</evidence>
<dbReference type="SUPFAM" id="SSF50447">
    <property type="entry name" value="Translation proteins"/>
    <property type="match status" value="1"/>
</dbReference>
<evidence type="ECO:0000313" key="9">
    <source>
        <dbReference type="Proteomes" id="UP000695022"/>
    </source>
</evidence>
<feature type="region of interest" description="Disordered" evidence="5">
    <location>
        <begin position="1"/>
        <end position="762"/>
    </location>
</feature>
<feature type="compositionally biased region" description="Acidic residues" evidence="5">
    <location>
        <begin position="174"/>
        <end position="184"/>
    </location>
</feature>
<reference evidence="10" key="1">
    <citation type="submission" date="2025-08" db="UniProtKB">
        <authorList>
            <consortium name="RefSeq"/>
        </authorList>
    </citation>
    <scope>IDENTIFICATION</scope>
</reference>
<dbReference type="RefSeq" id="XP_014678339.1">
    <property type="nucleotide sequence ID" value="XM_014822853.1"/>
</dbReference>
<dbReference type="Gene3D" id="2.40.30.10">
    <property type="entry name" value="Translation factors"/>
    <property type="match status" value="2"/>
</dbReference>
<dbReference type="SUPFAM" id="SSF52540">
    <property type="entry name" value="P-loop containing nucleoside triphosphate hydrolases"/>
    <property type="match status" value="1"/>
</dbReference>
<feature type="compositionally biased region" description="Basic and acidic residues" evidence="5">
    <location>
        <begin position="400"/>
        <end position="414"/>
    </location>
</feature>
<feature type="compositionally biased region" description="Basic residues" evidence="5">
    <location>
        <begin position="248"/>
        <end position="259"/>
    </location>
</feature>
<feature type="compositionally biased region" description="Basic and acidic residues" evidence="5">
    <location>
        <begin position="632"/>
        <end position="654"/>
    </location>
</feature>
<evidence type="ECO:0000256" key="4">
    <source>
        <dbReference type="ARBA" id="ARBA00032478"/>
    </source>
</evidence>
<dbReference type="SUPFAM" id="SSF52156">
    <property type="entry name" value="Initiation factor IF2/eIF5b, domain 3"/>
    <property type="match status" value="1"/>
</dbReference>
<evidence type="ECO:0000256" key="5">
    <source>
        <dbReference type="SAM" id="MobiDB-lite"/>
    </source>
</evidence>
<feature type="compositionally biased region" description="Acidic residues" evidence="5">
    <location>
        <begin position="215"/>
        <end position="231"/>
    </location>
</feature>
<feature type="compositionally biased region" description="Basic residues" evidence="5">
    <location>
        <begin position="99"/>
        <end position="108"/>
    </location>
</feature>
<gene>
    <name evidence="10" type="primary">LOC106818134</name>
</gene>
<dbReference type="Proteomes" id="UP000695022">
    <property type="component" value="Unplaced"/>
</dbReference>
<dbReference type="Pfam" id="PF14578">
    <property type="entry name" value="GTP_EFTU_D4"/>
    <property type="match status" value="1"/>
</dbReference>
<feature type="compositionally biased region" description="Acidic residues" evidence="5">
    <location>
        <begin position="12"/>
        <end position="21"/>
    </location>
</feature>
<feature type="region of interest" description="Disordered" evidence="5">
    <location>
        <begin position="890"/>
        <end position="938"/>
    </location>
</feature>
<evidence type="ECO:0000256" key="3">
    <source>
        <dbReference type="ARBA" id="ARBA00023134"/>
    </source>
</evidence>
<accession>A0ABM1F1L8</accession>
<dbReference type="PANTHER" id="PTHR43381:SF4">
    <property type="entry name" value="EUKARYOTIC TRANSLATION INITIATION FACTOR 5B"/>
    <property type="match status" value="1"/>
</dbReference>
<feature type="compositionally biased region" description="Basic residues" evidence="5">
    <location>
        <begin position="280"/>
        <end position="289"/>
    </location>
</feature>
<dbReference type="Pfam" id="PF00009">
    <property type="entry name" value="GTP_EFTU"/>
    <property type="match status" value="1"/>
</dbReference>
<dbReference type="CDD" id="cd03703">
    <property type="entry name" value="aeIF5B_II"/>
    <property type="match status" value="1"/>
</dbReference>
<feature type="compositionally biased region" description="Acidic residues" evidence="5">
    <location>
        <begin position="655"/>
        <end position="668"/>
    </location>
</feature>
<proteinExistence type="predicted"/>
<feature type="compositionally biased region" description="Basic residues" evidence="5">
    <location>
        <begin position="601"/>
        <end position="616"/>
    </location>
</feature>
<evidence type="ECO:0000259" key="7">
    <source>
        <dbReference type="Pfam" id="PF11987"/>
    </source>
</evidence>
<name>A0ABM1F1L8_PRICU</name>
<feature type="non-terminal residue" evidence="10">
    <location>
        <position position="1302"/>
    </location>
</feature>
<dbReference type="InterPro" id="IPR027417">
    <property type="entry name" value="P-loop_NTPase"/>
</dbReference>
<evidence type="ECO:0000256" key="1">
    <source>
        <dbReference type="ARBA" id="ARBA00013824"/>
    </source>
</evidence>
<feature type="compositionally biased region" description="Acidic residues" evidence="5">
    <location>
        <begin position="84"/>
        <end position="95"/>
    </location>
</feature>
<evidence type="ECO:0000259" key="6">
    <source>
        <dbReference type="Pfam" id="PF00009"/>
    </source>
</evidence>
<sequence>MGKPKKGRGAQADDELDDIEKELDMMRLESGIQNDGSDDSVPVVKQKEKKKKKKKEAADNEDDDADDTTHGPTKKERGKKQELDIEGASDEEDAEILPRNKRKDKKKKKVEELSEEEEEAPAITKGKKTQKKKKKRGGDISDSEEDDDENVKTEPTTRSKKRDKKKNKKARDLSDDDDDEEEDSVQPRSNQNEPTFDEKNSKPNKLSAYAMLAIEDSDNDGGEDRDSDDDSVERPPTPEPKVVEAKPKKQKEKKGKKGKQKTEEDDIDALLLEIESKSSGKSKKGKKGKAAAQEMDVEMEEAKQGEEVPAENGKSVKKIEEAGEDVEVNAVVVDPEEEAERLEMEMKQKKKKKKGKQIEEKEEEPADEPGEMEEEGEPEDKEDVEEMGEEVHTVKTAAQKKAEKKERQKREAQKVKKKGKKADEGEEILDTKTEEKSVDEKMEETVEAKATETKEGEGEDNEDGEETEKKKEKTKKKKGKDDKPEKDKKKMGSKQLKVMQEALRKIEEEKERLWKEEEEAEKRAEEAERLREEKARLELEKKEKKKQKEKERKERLKAEGKLLTKSQRQAKARAEAMLESLKAQGFAVPAKDDEEGAALPQKKRPIYKDKRSKFKQQQKLERQASDEVATQEAEKTDTMEVEEAKKTVEEKKPEEEEVESWEMIEEEKEEVKVEEKPIVQKEEKPKHHHKAPVKAPSVEKEEKEEEEEDDDDEEDDEEEEESESEEESSSEEESDDERTPAQRAREKAAARIEKRKSEAEKNVSVDRLRTPIVCVLGHVDTGKTKILDKIRRTNVQDGEAGGITQQIGTTFIPVEAIQVQSSMVKKFVENGIRVPGLCVIDTPGHESFSNLRVWVVALLKSPASLDIMHGLEPQTIESINLLKLAEQTPSRRLKQGDKHKRGLQGGRPDVIDSLHGEWDPQSDGGHAQEAASKHKTALRTGSSEVVVTVRKSSDPSISLNVALFYENKDPRTYISLVPTSAHSGDGMGNLMALVVELSQTMLAKRVARSDSLQASVMEVKALPGLGTTVDVILVNGTLREGDTVIMGGVEGPIVSQVRGLLTPPAMKEMRVKNQWDHHKEITGAIGVKIIGKDLEKVLAGLPLFVAEQEDEIPIWQDEISAHLSHMLNSIKMEERGVYVQSSTLGSLEALLEFLKQSKIPYAGINIGPVHKKDVMKASTMIEFEPQFACILAFDVKVERDGQEMADSLGVRIFQADIIYHLFDSFTSYQNDYKKRKQEEFKHLAVFPCKLRVLPQFIFNSRDPIVLGVSVEAGTIKHGTPLCVPTKEFVCVGICTTITSNTK</sequence>
<feature type="compositionally biased region" description="Basic and acidic residues" evidence="5">
    <location>
        <begin position="67"/>
        <end position="83"/>
    </location>
</feature>
<organism evidence="9 10">
    <name type="scientific">Priapulus caudatus</name>
    <name type="common">Priapulid worm</name>
    <dbReference type="NCBI Taxonomy" id="37621"/>
    <lineage>
        <taxon>Eukaryota</taxon>
        <taxon>Metazoa</taxon>
        <taxon>Ecdysozoa</taxon>
        <taxon>Scalidophora</taxon>
        <taxon>Priapulida</taxon>
        <taxon>Priapulimorpha</taxon>
        <taxon>Priapulimorphida</taxon>
        <taxon>Priapulidae</taxon>
        <taxon>Priapulus</taxon>
    </lineage>
</organism>